<keyword evidence="3" id="KW-0547">Nucleotide-binding</keyword>
<reference evidence="6" key="1">
    <citation type="journal article" date="2021" name="PeerJ">
        <title>Extensive microbial diversity within the chicken gut microbiome revealed by metagenomics and culture.</title>
        <authorList>
            <person name="Gilroy R."/>
            <person name="Ravi A."/>
            <person name="Getino M."/>
            <person name="Pursley I."/>
            <person name="Horton D.L."/>
            <person name="Alikhan N.F."/>
            <person name="Baker D."/>
            <person name="Gharbi K."/>
            <person name="Hall N."/>
            <person name="Watson M."/>
            <person name="Adriaenssens E.M."/>
            <person name="Foster-Nyarko E."/>
            <person name="Jarju S."/>
            <person name="Secka A."/>
            <person name="Antonio M."/>
            <person name="Oren A."/>
            <person name="Chaudhuri R.R."/>
            <person name="La Ragione R."/>
            <person name="Hildebrand F."/>
            <person name="Pallen M.J."/>
        </authorList>
    </citation>
    <scope>NUCLEOTIDE SEQUENCE</scope>
    <source>
        <strain evidence="6">ChiHjej13B12-24818</strain>
    </source>
</reference>
<gene>
    <name evidence="6" type="ORF">H9786_10635</name>
</gene>
<comment type="caution">
    <text evidence="6">The sequence shown here is derived from an EMBL/GenBank/DDBJ whole genome shotgun (WGS) entry which is preliminary data.</text>
</comment>
<dbReference type="GO" id="GO:0055085">
    <property type="term" value="P:transmembrane transport"/>
    <property type="evidence" value="ECO:0007669"/>
    <property type="project" value="UniProtKB-ARBA"/>
</dbReference>
<dbReference type="CDD" id="cd03257">
    <property type="entry name" value="ABC_NikE_OppD_transporters"/>
    <property type="match status" value="2"/>
</dbReference>
<evidence type="ECO:0000256" key="1">
    <source>
        <dbReference type="ARBA" id="ARBA00005417"/>
    </source>
</evidence>
<dbReference type="Pfam" id="PF00005">
    <property type="entry name" value="ABC_tran"/>
    <property type="match status" value="2"/>
</dbReference>
<evidence type="ECO:0000259" key="5">
    <source>
        <dbReference type="PROSITE" id="PS50893"/>
    </source>
</evidence>
<comment type="similarity">
    <text evidence="1">Belongs to the ABC transporter superfamily.</text>
</comment>
<evidence type="ECO:0000313" key="7">
    <source>
        <dbReference type="Proteomes" id="UP000823823"/>
    </source>
</evidence>
<reference evidence="6" key="2">
    <citation type="submission" date="2021-04" db="EMBL/GenBank/DDBJ databases">
        <authorList>
            <person name="Gilroy R."/>
        </authorList>
    </citation>
    <scope>NUCLEOTIDE SEQUENCE</scope>
    <source>
        <strain evidence="6">ChiHjej13B12-24818</strain>
    </source>
</reference>
<keyword evidence="2" id="KW-0813">Transport</keyword>
<dbReference type="GO" id="GO:0005524">
    <property type="term" value="F:ATP binding"/>
    <property type="evidence" value="ECO:0007669"/>
    <property type="project" value="UniProtKB-KW"/>
</dbReference>
<dbReference type="PANTHER" id="PTHR43776:SF7">
    <property type="entry name" value="D,D-DIPEPTIDE TRANSPORT ATP-BINDING PROTEIN DDPF-RELATED"/>
    <property type="match status" value="1"/>
</dbReference>
<dbReference type="InterPro" id="IPR027417">
    <property type="entry name" value="P-loop_NTPase"/>
</dbReference>
<accession>A0A9D2LEP9</accession>
<feature type="domain" description="ABC transporter" evidence="5">
    <location>
        <begin position="16"/>
        <end position="274"/>
    </location>
</feature>
<dbReference type="AlphaFoldDB" id="A0A9D2LEP9"/>
<evidence type="ECO:0000256" key="2">
    <source>
        <dbReference type="ARBA" id="ARBA00022448"/>
    </source>
</evidence>
<evidence type="ECO:0000313" key="6">
    <source>
        <dbReference type="EMBL" id="HJB10966.1"/>
    </source>
</evidence>
<proteinExistence type="inferred from homology"/>
<dbReference type="InterPro" id="IPR003439">
    <property type="entry name" value="ABC_transporter-like_ATP-bd"/>
</dbReference>
<dbReference type="PROSITE" id="PS00211">
    <property type="entry name" value="ABC_TRANSPORTER_1"/>
    <property type="match status" value="2"/>
</dbReference>
<keyword evidence="4 6" id="KW-0067">ATP-binding</keyword>
<evidence type="ECO:0000256" key="3">
    <source>
        <dbReference type="ARBA" id="ARBA00022741"/>
    </source>
</evidence>
<dbReference type="InterPro" id="IPR050319">
    <property type="entry name" value="ABC_transp_ATP-bind"/>
</dbReference>
<dbReference type="GO" id="GO:0016887">
    <property type="term" value="F:ATP hydrolysis activity"/>
    <property type="evidence" value="ECO:0007669"/>
    <property type="project" value="InterPro"/>
</dbReference>
<dbReference type="NCBIfam" id="NF007739">
    <property type="entry name" value="PRK10419.1"/>
    <property type="match status" value="2"/>
</dbReference>
<dbReference type="PANTHER" id="PTHR43776">
    <property type="entry name" value="TRANSPORT ATP-BINDING PROTEIN"/>
    <property type="match status" value="1"/>
</dbReference>
<name>A0A9D2LEP9_9MICO</name>
<dbReference type="GO" id="GO:0015833">
    <property type="term" value="P:peptide transport"/>
    <property type="evidence" value="ECO:0007669"/>
    <property type="project" value="InterPro"/>
</dbReference>
<dbReference type="InterPro" id="IPR013563">
    <property type="entry name" value="Oligopep_ABC_C"/>
</dbReference>
<protein>
    <submittedName>
        <fullName evidence="6">ABC transporter ATP-binding protein</fullName>
    </submittedName>
</protein>
<feature type="domain" description="ABC transporter" evidence="5">
    <location>
        <begin position="300"/>
        <end position="539"/>
    </location>
</feature>
<dbReference type="InterPro" id="IPR003593">
    <property type="entry name" value="AAA+_ATPase"/>
</dbReference>
<dbReference type="Proteomes" id="UP000823823">
    <property type="component" value="Unassembled WGS sequence"/>
</dbReference>
<dbReference type="EMBL" id="DWZH01000084">
    <property type="protein sequence ID" value="HJB10966.1"/>
    <property type="molecule type" value="Genomic_DNA"/>
</dbReference>
<dbReference type="SUPFAM" id="SSF52540">
    <property type="entry name" value="P-loop containing nucleoside triphosphate hydrolases"/>
    <property type="match status" value="2"/>
</dbReference>
<dbReference type="Pfam" id="PF08352">
    <property type="entry name" value="oligo_HPY"/>
    <property type="match status" value="1"/>
</dbReference>
<dbReference type="Gene3D" id="3.40.50.300">
    <property type="entry name" value="P-loop containing nucleotide triphosphate hydrolases"/>
    <property type="match status" value="2"/>
</dbReference>
<dbReference type="SMART" id="SM00382">
    <property type="entry name" value="AAA"/>
    <property type="match status" value="2"/>
</dbReference>
<evidence type="ECO:0000256" key="4">
    <source>
        <dbReference type="ARBA" id="ARBA00022840"/>
    </source>
</evidence>
<sequence length="548" mass="58961">MNLLESTRPDTGEELLAVEDLRISYRRRRTMTTAVDGVSFTIRAGESLALVGESGSGKSSIARAVLGLLGGRAEVSGRVRFAGAGEGAAGAGEDLLALPPKQARRIRGRDIAYIPQDPGGSLDPLRRVIDQVTEPLRHHRIGDPATYRDSALQALRETGLNDADVLAERWPHELSGGQRQRVLIATAFVSQPRLIIADEPTSALDVTVQRQILDRLQRLTASQGTALLLITHDLAVAAERTDIAIALRQGQIVDSGVSRTLLTAPDQPYTRALVEAIPGRSGALATIRPPEPVADEPPLIEVRGAAKTYGHRRHPVKALLPIDLSVRPGDSIGIAGESGSGKTTLARIILGLADPDEGTVHIGGRPVSRSDRQSRRIVQPVFQNPHSSFDPARTVGWSVLEPVRALAPRSRSELRELSATLFTDVGLDPALAARRPDELSGGQLQRVAIARALALSPRALVCDEAVSALDVTVQSQILALLSRLQIEHDLALVFITHDLGVLRELCREVLVMREGEVVEQGRTAAVFDRSEHEYTRELIAAIPSLAAT</sequence>
<dbReference type="InterPro" id="IPR017871">
    <property type="entry name" value="ABC_transporter-like_CS"/>
</dbReference>
<dbReference type="PROSITE" id="PS50893">
    <property type="entry name" value="ABC_TRANSPORTER_2"/>
    <property type="match status" value="2"/>
</dbReference>
<organism evidence="6 7">
    <name type="scientific">Candidatus Brachybacterium merdavium</name>
    <dbReference type="NCBI Taxonomy" id="2838513"/>
    <lineage>
        <taxon>Bacteria</taxon>
        <taxon>Bacillati</taxon>
        <taxon>Actinomycetota</taxon>
        <taxon>Actinomycetes</taxon>
        <taxon>Micrococcales</taxon>
        <taxon>Dermabacteraceae</taxon>
        <taxon>Brachybacterium</taxon>
    </lineage>
</organism>